<sequence length="443" mass="47619">MLRVLTLMLTLLVALPLWAAEIAVPAGQGTLAKAIAGAQPGDVLMLSEGRYEGAITIDRPLTLTGPQTAMIDGMGQGTVVTIDAPDVTLRGLTVTGSGMDSEALDAGVKILKGADRAVVADNRVIGNLHGVDVHGGRDAQVLRNTIEGTRQARVNDRGNGIYVWNSPGTLVEGNSVRWGRDGIFSNASRTGTYRNNLFRDLRFAVHYMYTNDSEVSGNVSIGNGLGYAIMFSNNIIVKDNLSLSDISHGVMLNYANNAEVSGNLVRGGANRCTFIYNAHKNLIYNNRFEGCEIGIHFTAGSERNVLTGNAFIGNREQVKYVGTRDIEWSFEGRGNYWSDHPGFDLGGDGIADSPFRPNDLMDHILWSQPAARLLTGAPAVQLIRWAQSSFPATLPGGVVDSAPLMTAPQIAVPEDYAAMEAEAAVRRDESDMNDIDVNDLSSH</sequence>
<organism evidence="5 6">
    <name type="scientific">Roseobacter sinensis</name>
    <dbReference type="NCBI Taxonomy" id="2931391"/>
    <lineage>
        <taxon>Bacteria</taxon>
        <taxon>Pseudomonadati</taxon>
        <taxon>Pseudomonadota</taxon>
        <taxon>Alphaproteobacteria</taxon>
        <taxon>Rhodobacterales</taxon>
        <taxon>Roseobacteraceae</taxon>
        <taxon>Roseobacter</taxon>
    </lineage>
</organism>
<keyword evidence="1" id="KW-0677">Repeat</keyword>
<feature type="chain" id="PRO_5047333195" evidence="3">
    <location>
        <begin position="20"/>
        <end position="443"/>
    </location>
</feature>
<feature type="region of interest" description="Disordered" evidence="2">
    <location>
        <begin position="424"/>
        <end position="443"/>
    </location>
</feature>
<dbReference type="InterPro" id="IPR051550">
    <property type="entry name" value="SCF-Subunits/Alg-Epimerases"/>
</dbReference>
<dbReference type="NCBIfam" id="TIGR04247">
    <property type="entry name" value="NosD_copper_fam"/>
    <property type="match status" value="1"/>
</dbReference>
<dbReference type="PANTHER" id="PTHR22990:SF15">
    <property type="entry name" value="F-BOX ONLY PROTEIN 10"/>
    <property type="match status" value="1"/>
</dbReference>
<dbReference type="InterPro" id="IPR026464">
    <property type="entry name" value="NosD_copper_fam"/>
</dbReference>
<comment type="caution">
    <text evidence="5">The sequence shown here is derived from an EMBL/GenBank/DDBJ whole genome shotgun (WGS) entry which is preliminary data.</text>
</comment>
<dbReference type="InterPro" id="IPR012334">
    <property type="entry name" value="Pectin_lyas_fold"/>
</dbReference>
<feature type="signal peptide" evidence="3">
    <location>
        <begin position="1"/>
        <end position="19"/>
    </location>
</feature>
<dbReference type="InterPro" id="IPR007742">
    <property type="entry name" value="NosD_dom"/>
</dbReference>
<name>A0ABT3BIX2_9RHOB</name>
<dbReference type="Proteomes" id="UP001208690">
    <property type="component" value="Unassembled WGS sequence"/>
</dbReference>
<reference evidence="5 6" key="1">
    <citation type="submission" date="2022-04" db="EMBL/GenBank/DDBJ databases">
        <title>Roseobacter sp. WL0113 is a bacterium isolated from neritic sediment.</title>
        <authorList>
            <person name="Wang L."/>
            <person name="He W."/>
            <person name="Zhang D.-F."/>
        </authorList>
    </citation>
    <scope>NUCLEOTIDE SEQUENCE [LARGE SCALE GENOMIC DNA]</scope>
    <source>
        <strain evidence="5 6">WL0113</strain>
    </source>
</reference>
<evidence type="ECO:0000256" key="3">
    <source>
        <dbReference type="SAM" id="SignalP"/>
    </source>
</evidence>
<dbReference type="Pfam" id="PF05048">
    <property type="entry name" value="NosD"/>
    <property type="match status" value="1"/>
</dbReference>
<evidence type="ECO:0000256" key="1">
    <source>
        <dbReference type="ARBA" id="ARBA00022737"/>
    </source>
</evidence>
<dbReference type="SMART" id="SM00710">
    <property type="entry name" value="PbH1"/>
    <property type="match status" value="10"/>
</dbReference>
<dbReference type="RefSeq" id="WP_263845739.1">
    <property type="nucleotide sequence ID" value="NZ_JALIEB010000016.1"/>
</dbReference>
<dbReference type="EMBL" id="JALIEB010000016">
    <property type="protein sequence ID" value="MCV3273523.1"/>
    <property type="molecule type" value="Genomic_DNA"/>
</dbReference>
<keyword evidence="3" id="KW-0732">Signal</keyword>
<keyword evidence="6" id="KW-1185">Reference proteome</keyword>
<dbReference type="SUPFAM" id="SSF51126">
    <property type="entry name" value="Pectin lyase-like"/>
    <property type="match status" value="1"/>
</dbReference>
<dbReference type="SMART" id="SM00722">
    <property type="entry name" value="CASH"/>
    <property type="match status" value="2"/>
</dbReference>
<evidence type="ECO:0000259" key="4">
    <source>
        <dbReference type="SMART" id="SM00722"/>
    </source>
</evidence>
<dbReference type="InterPro" id="IPR006633">
    <property type="entry name" value="Carb-bd_sugar_hydrolysis-dom"/>
</dbReference>
<evidence type="ECO:0000313" key="5">
    <source>
        <dbReference type="EMBL" id="MCV3273523.1"/>
    </source>
</evidence>
<evidence type="ECO:0000256" key="2">
    <source>
        <dbReference type="SAM" id="MobiDB-lite"/>
    </source>
</evidence>
<dbReference type="Gene3D" id="2.160.20.10">
    <property type="entry name" value="Single-stranded right-handed beta-helix, Pectin lyase-like"/>
    <property type="match status" value="2"/>
</dbReference>
<evidence type="ECO:0000313" key="6">
    <source>
        <dbReference type="Proteomes" id="UP001208690"/>
    </source>
</evidence>
<accession>A0ABT3BIX2</accession>
<dbReference type="PANTHER" id="PTHR22990">
    <property type="entry name" value="F-BOX ONLY PROTEIN"/>
    <property type="match status" value="1"/>
</dbReference>
<proteinExistence type="predicted"/>
<gene>
    <name evidence="5" type="ORF">MUB52_18995</name>
</gene>
<feature type="domain" description="Carbohydrate-binding/sugar hydrolysis" evidence="4">
    <location>
        <begin position="38"/>
        <end position="186"/>
    </location>
</feature>
<protein>
    <submittedName>
        <fullName evidence="5">Nitrous oxide reductase family maturation protein NosD</fullName>
    </submittedName>
</protein>
<dbReference type="InterPro" id="IPR011050">
    <property type="entry name" value="Pectin_lyase_fold/virulence"/>
</dbReference>
<dbReference type="InterPro" id="IPR006626">
    <property type="entry name" value="PbH1"/>
</dbReference>
<feature type="domain" description="Carbohydrate-binding/sugar hydrolysis" evidence="4">
    <location>
        <begin position="192"/>
        <end position="353"/>
    </location>
</feature>